<accession>A0A2H3JZ45</accession>
<evidence type="ECO:0000256" key="2">
    <source>
        <dbReference type="ARBA" id="ARBA00022603"/>
    </source>
</evidence>
<dbReference type="InterPro" id="IPR008854">
    <property type="entry name" value="TPMT"/>
</dbReference>
<dbReference type="EMBL" id="KB468113">
    <property type="protein sequence ID" value="PCH41417.1"/>
    <property type="molecule type" value="Genomic_DNA"/>
</dbReference>
<proteinExistence type="predicted"/>
<dbReference type="Pfam" id="PF05724">
    <property type="entry name" value="TPMT"/>
    <property type="match status" value="1"/>
</dbReference>
<keyword evidence="6" id="KW-1185">Reference proteome</keyword>
<dbReference type="PROSITE" id="PS51585">
    <property type="entry name" value="SAM_MT_TPMT"/>
    <property type="match status" value="1"/>
</dbReference>
<dbReference type="STRING" id="742152.A0A2H3JZ45"/>
<dbReference type="GO" id="GO:0032259">
    <property type="term" value="P:methylation"/>
    <property type="evidence" value="ECO:0007669"/>
    <property type="project" value="UniProtKB-KW"/>
</dbReference>
<dbReference type="Gene3D" id="3.40.50.150">
    <property type="entry name" value="Vaccinia Virus protein VP39"/>
    <property type="match status" value="1"/>
</dbReference>
<dbReference type="OMA" id="RDFISVW"/>
<keyword evidence="3 5" id="KW-0808">Transferase</keyword>
<evidence type="ECO:0000313" key="5">
    <source>
        <dbReference type="EMBL" id="PCH41417.1"/>
    </source>
</evidence>
<name>A0A2H3JZ45_WOLCO</name>
<organism evidence="5 6">
    <name type="scientific">Wolfiporia cocos (strain MD-104)</name>
    <name type="common">Brown rot fungus</name>
    <dbReference type="NCBI Taxonomy" id="742152"/>
    <lineage>
        <taxon>Eukaryota</taxon>
        <taxon>Fungi</taxon>
        <taxon>Dikarya</taxon>
        <taxon>Basidiomycota</taxon>
        <taxon>Agaricomycotina</taxon>
        <taxon>Agaricomycetes</taxon>
        <taxon>Polyporales</taxon>
        <taxon>Phaeolaceae</taxon>
        <taxon>Wolfiporia</taxon>
    </lineage>
</organism>
<keyword evidence="4" id="KW-0949">S-adenosyl-L-methionine</keyword>
<evidence type="ECO:0000313" key="6">
    <source>
        <dbReference type="Proteomes" id="UP000218811"/>
    </source>
</evidence>
<evidence type="ECO:0000256" key="3">
    <source>
        <dbReference type="ARBA" id="ARBA00022679"/>
    </source>
</evidence>
<dbReference type="SUPFAM" id="SSF53335">
    <property type="entry name" value="S-adenosyl-L-methionine-dependent methyltransferases"/>
    <property type="match status" value="1"/>
</dbReference>
<dbReference type="Proteomes" id="UP000218811">
    <property type="component" value="Unassembled WGS sequence"/>
</dbReference>
<dbReference type="CDD" id="cd02440">
    <property type="entry name" value="AdoMet_MTases"/>
    <property type="match status" value="1"/>
</dbReference>
<protein>
    <submittedName>
        <fullName evidence="5">S-adenosyl-L-methionine-dependent methyltransferase</fullName>
    </submittedName>
</protein>
<dbReference type="InterPro" id="IPR029063">
    <property type="entry name" value="SAM-dependent_MTases_sf"/>
</dbReference>
<dbReference type="OrthoDB" id="276151at2759"/>
<sequence length="232" mass="25858">MFEGIDSATSGIAGHPEQIRLRHIIKENQVDGWDKAWKGEVTPWDAGCAQPPLQDLIASGKLKLPKSGRALVPGCGRGYDALVIASELGLDTLAIDISPTAIEAAQRWEYAIQGSVTPKIDFQVKDFFSLGHSEEEHYELVYDYTFFVALPPALRADWGRQMAKIVKSGGYLIALLFPILNQPEDVGPPFYAREEHYSALLDGDWEKVLDEIPENSLVGHKGIEQLMVWRRK</sequence>
<dbReference type="AlphaFoldDB" id="A0A2H3JZ45"/>
<evidence type="ECO:0000256" key="4">
    <source>
        <dbReference type="ARBA" id="ARBA00022691"/>
    </source>
</evidence>
<reference evidence="5 6" key="1">
    <citation type="journal article" date="2012" name="Science">
        <title>The Paleozoic origin of enzymatic lignin decomposition reconstructed from 31 fungal genomes.</title>
        <authorList>
            <person name="Floudas D."/>
            <person name="Binder M."/>
            <person name="Riley R."/>
            <person name="Barry K."/>
            <person name="Blanchette R.A."/>
            <person name="Henrissat B."/>
            <person name="Martinez A.T."/>
            <person name="Otillar R."/>
            <person name="Spatafora J.W."/>
            <person name="Yadav J.S."/>
            <person name="Aerts A."/>
            <person name="Benoit I."/>
            <person name="Boyd A."/>
            <person name="Carlson A."/>
            <person name="Copeland A."/>
            <person name="Coutinho P.M."/>
            <person name="de Vries R.P."/>
            <person name="Ferreira P."/>
            <person name="Findley K."/>
            <person name="Foster B."/>
            <person name="Gaskell J."/>
            <person name="Glotzer D."/>
            <person name="Gorecki P."/>
            <person name="Heitman J."/>
            <person name="Hesse C."/>
            <person name="Hori C."/>
            <person name="Igarashi K."/>
            <person name="Jurgens J.A."/>
            <person name="Kallen N."/>
            <person name="Kersten P."/>
            <person name="Kohler A."/>
            <person name="Kuees U."/>
            <person name="Kumar T.K.A."/>
            <person name="Kuo A."/>
            <person name="LaButti K."/>
            <person name="Larrondo L.F."/>
            <person name="Lindquist E."/>
            <person name="Ling A."/>
            <person name="Lombard V."/>
            <person name="Lucas S."/>
            <person name="Lundell T."/>
            <person name="Martin R."/>
            <person name="McLaughlin D.J."/>
            <person name="Morgenstern I."/>
            <person name="Morin E."/>
            <person name="Murat C."/>
            <person name="Nagy L.G."/>
            <person name="Nolan M."/>
            <person name="Ohm R.A."/>
            <person name="Patyshakuliyeva A."/>
            <person name="Rokas A."/>
            <person name="Ruiz-Duenas F.J."/>
            <person name="Sabat G."/>
            <person name="Salamov A."/>
            <person name="Samejima M."/>
            <person name="Schmutz J."/>
            <person name="Slot J.C."/>
            <person name="St John F."/>
            <person name="Stenlid J."/>
            <person name="Sun H."/>
            <person name="Sun S."/>
            <person name="Syed K."/>
            <person name="Tsang A."/>
            <person name="Wiebenga A."/>
            <person name="Young D."/>
            <person name="Pisabarro A."/>
            <person name="Eastwood D.C."/>
            <person name="Martin F."/>
            <person name="Cullen D."/>
            <person name="Grigoriev I.V."/>
            <person name="Hibbett D.S."/>
        </authorList>
    </citation>
    <scope>NUCLEOTIDE SEQUENCE [LARGE SCALE GENOMIC DNA]</scope>
    <source>
        <strain evidence="5 6">MD-104</strain>
    </source>
</reference>
<evidence type="ECO:0000256" key="1">
    <source>
        <dbReference type="ARBA" id="ARBA00022553"/>
    </source>
</evidence>
<dbReference type="PANTHER" id="PTHR32183:SF6">
    <property type="entry name" value="CYSTEINE SULFINATE DESULFINASE_CYSTEINE DESULFURASE AND RELATED ENZYMES"/>
    <property type="match status" value="1"/>
</dbReference>
<keyword evidence="2 5" id="KW-0489">Methyltransferase</keyword>
<dbReference type="GO" id="GO:0008757">
    <property type="term" value="F:S-adenosylmethionine-dependent methyltransferase activity"/>
    <property type="evidence" value="ECO:0007669"/>
    <property type="project" value="InterPro"/>
</dbReference>
<keyword evidence="1" id="KW-0597">Phosphoprotein</keyword>
<gene>
    <name evidence="5" type="ORF">WOLCODRAFT_69241</name>
</gene>
<dbReference type="PANTHER" id="PTHR32183">
    <property type="match status" value="1"/>
</dbReference>